<dbReference type="PROSITE" id="PS00801">
    <property type="entry name" value="TRANSKETOLASE_1"/>
    <property type="match status" value="1"/>
</dbReference>
<organism evidence="7 8">
    <name type="scientific">Enterococcus ureilyticus</name>
    <dbReference type="NCBI Taxonomy" id="1131292"/>
    <lineage>
        <taxon>Bacteria</taxon>
        <taxon>Bacillati</taxon>
        <taxon>Bacillota</taxon>
        <taxon>Bacilli</taxon>
        <taxon>Lactobacillales</taxon>
        <taxon>Enterococcaceae</taxon>
        <taxon>Enterococcus</taxon>
    </lineage>
</organism>
<dbReference type="PANTHER" id="PTHR47514:SF1">
    <property type="entry name" value="TRANSKETOLASE N-TERMINAL SECTION-RELATED"/>
    <property type="match status" value="1"/>
</dbReference>
<dbReference type="SUPFAM" id="SSF52518">
    <property type="entry name" value="Thiamin diphosphate-binding fold (THDP-binding)"/>
    <property type="match status" value="1"/>
</dbReference>
<evidence type="ECO:0000313" key="8">
    <source>
        <dbReference type="Proteomes" id="UP000094469"/>
    </source>
</evidence>
<dbReference type="AlphaFoldDB" id="A0A1E5HFA0"/>
<dbReference type="OrthoDB" id="8732661at2"/>
<keyword evidence="3" id="KW-0808">Transferase</keyword>
<evidence type="ECO:0000256" key="2">
    <source>
        <dbReference type="ARBA" id="ARBA00007131"/>
    </source>
</evidence>
<evidence type="ECO:0000256" key="1">
    <source>
        <dbReference type="ARBA" id="ARBA00001964"/>
    </source>
</evidence>
<comment type="caution">
    <text evidence="7">The sequence shown here is derived from an EMBL/GenBank/DDBJ whole genome shotgun (WGS) entry which is preliminary data.</text>
</comment>
<dbReference type="EMBL" id="MIKC01000003">
    <property type="protein sequence ID" value="OEG23536.1"/>
    <property type="molecule type" value="Genomic_DNA"/>
</dbReference>
<keyword evidence="8" id="KW-1185">Reference proteome</keyword>
<evidence type="ECO:0000313" key="7">
    <source>
        <dbReference type="EMBL" id="OEG23536.1"/>
    </source>
</evidence>
<keyword evidence="5" id="KW-0786">Thiamine pyrophosphate</keyword>
<evidence type="ECO:0000256" key="4">
    <source>
        <dbReference type="ARBA" id="ARBA00022723"/>
    </source>
</evidence>
<sequence>MEKLEKKAQELRRMIIESLAAAGSGHPGGSLSAIDILTTLYYQEMTINTQNYEQRDRDHFILSKGHGAPALYAILADKGFFPKSDLMTLRKFGSHLQGHPDKNKTYGVDASSGSLGQGLSIANGLALAKRSNDSDCFTFVLLGDGELQEGQVWEAAMSAAHYHLNRLIVLIDHNGLQIDGTNEAIMGVGDIGAKFASFNWHVQQVNGHTISAIAQAIQMAKKETEAPSVIVCETIKGKGISFMENQVGWHGKAPSHEEAALALAELMGAE</sequence>
<accession>A0A1E5HFA0</accession>
<dbReference type="CDD" id="cd02012">
    <property type="entry name" value="TPP_TK"/>
    <property type="match status" value="1"/>
</dbReference>
<dbReference type="RefSeq" id="WP_069639011.1">
    <property type="nucleotide sequence ID" value="NZ_JAFBEZ010000010.1"/>
</dbReference>
<evidence type="ECO:0000256" key="3">
    <source>
        <dbReference type="ARBA" id="ARBA00022679"/>
    </source>
</evidence>
<dbReference type="InterPro" id="IPR005474">
    <property type="entry name" value="Transketolase_N"/>
</dbReference>
<dbReference type="InterPro" id="IPR029061">
    <property type="entry name" value="THDP-binding"/>
</dbReference>
<feature type="domain" description="Transketolase N-terminal" evidence="6">
    <location>
        <begin position="7"/>
        <end position="260"/>
    </location>
</feature>
<protein>
    <submittedName>
        <fullName evidence="7">Transketolase</fullName>
    </submittedName>
</protein>
<evidence type="ECO:0000259" key="6">
    <source>
        <dbReference type="Pfam" id="PF00456"/>
    </source>
</evidence>
<comment type="cofactor">
    <cofactor evidence="1">
        <name>thiamine diphosphate</name>
        <dbReference type="ChEBI" id="CHEBI:58937"/>
    </cofactor>
</comment>
<dbReference type="PANTHER" id="PTHR47514">
    <property type="entry name" value="TRANSKETOLASE N-TERMINAL SECTION-RELATED"/>
    <property type="match status" value="1"/>
</dbReference>
<dbReference type="Proteomes" id="UP000094469">
    <property type="component" value="Unassembled WGS sequence"/>
</dbReference>
<gene>
    <name evidence="7" type="ORF">BCR24_10895</name>
</gene>
<comment type="similarity">
    <text evidence="2">Belongs to the transketolase family.</text>
</comment>
<dbReference type="GO" id="GO:0016740">
    <property type="term" value="F:transferase activity"/>
    <property type="evidence" value="ECO:0007669"/>
    <property type="project" value="UniProtKB-KW"/>
</dbReference>
<proteinExistence type="inferred from homology"/>
<name>A0A1E5HFA0_9ENTE</name>
<dbReference type="GO" id="GO:0046872">
    <property type="term" value="F:metal ion binding"/>
    <property type="evidence" value="ECO:0007669"/>
    <property type="project" value="UniProtKB-KW"/>
</dbReference>
<dbReference type="InterPro" id="IPR049557">
    <property type="entry name" value="Transketolase_CS"/>
</dbReference>
<reference evidence="8" key="1">
    <citation type="submission" date="2016-09" db="EMBL/GenBank/DDBJ databases">
        <authorList>
            <person name="Gulvik C.A."/>
        </authorList>
    </citation>
    <scope>NUCLEOTIDE SEQUENCE [LARGE SCALE GENOMIC DNA]</scope>
    <source>
        <strain evidence="8">LMG 26676</strain>
    </source>
</reference>
<dbReference type="Pfam" id="PF00456">
    <property type="entry name" value="Transketolase_N"/>
    <property type="match status" value="1"/>
</dbReference>
<dbReference type="STRING" id="1131292.BCR24_10895"/>
<evidence type="ECO:0000256" key="5">
    <source>
        <dbReference type="ARBA" id="ARBA00023052"/>
    </source>
</evidence>
<dbReference type="Gene3D" id="3.40.50.970">
    <property type="match status" value="1"/>
</dbReference>
<keyword evidence="4" id="KW-0479">Metal-binding</keyword>